<sequence>MRYVIIGAGAVGGTIGVRLSEAGHDVTLVARGPHLDAIRAHGLTLTTPDGEYTARLPAIGDPASAGPASTGVAASGSAAGDVAGNGKQPGLRLTPDTVLILAVKSQDTEAALRSWADLPVAGGGTAAQRLPLLTAQNGVANERAAARLFDRVYPVTVWLPATHLEPGRVVASGHPYSGMLHLGVFPSGTDETAERIAKDLVASRILAPVRADAMRWKYGKLLRNLGNGIEALFGRPTGAGPGPHADLLEAVRVEGEAVLTAAGISYTSGAEEAAERGDRVQSVPVGGGQRQGGSTWQSLARDAGSAETDYLNGEIVLLGRLHGVPTPVNAAVQRAVRRAVREKIPAGAFPRAELTESPR</sequence>
<dbReference type="PANTHER" id="PTHR43765">
    <property type="entry name" value="2-DEHYDROPANTOATE 2-REDUCTASE-RELATED"/>
    <property type="match status" value="1"/>
</dbReference>
<dbReference type="RefSeq" id="WP_192766934.1">
    <property type="nucleotide sequence ID" value="NZ_JADBEB010000001.1"/>
</dbReference>
<organism evidence="7 8">
    <name type="scientific">Plantactinospora soyae</name>
    <dbReference type="NCBI Taxonomy" id="1544732"/>
    <lineage>
        <taxon>Bacteria</taxon>
        <taxon>Bacillati</taxon>
        <taxon>Actinomycetota</taxon>
        <taxon>Actinomycetes</taxon>
        <taxon>Micromonosporales</taxon>
        <taxon>Micromonosporaceae</taxon>
        <taxon>Plantactinospora</taxon>
    </lineage>
</organism>
<name>A0A927QXR0_9ACTN</name>
<proteinExistence type="inferred from homology"/>
<comment type="similarity">
    <text evidence="1">Belongs to the ketopantoate reductase family.</text>
</comment>
<dbReference type="PANTHER" id="PTHR43765:SF2">
    <property type="entry name" value="2-DEHYDROPANTOATE 2-REDUCTASE"/>
    <property type="match status" value="1"/>
</dbReference>
<dbReference type="InterPro" id="IPR036188">
    <property type="entry name" value="FAD/NAD-bd_sf"/>
</dbReference>
<dbReference type="InterPro" id="IPR008927">
    <property type="entry name" value="6-PGluconate_DH-like_C_sf"/>
</dbReference>
<evidence type="ECO:0000256" key="2">
    <source>
        <dbReference type="ARBA" id="ARBA00022857"/>
    </source>
</evidence>
<evidence type="ECO:0000256" key="4">
    <source>
        <dbReference type="SAM" id="MobiDB-lite"/>
    </source>
</evidence>
<dbReference type="Gene3D" id="1.10.1040.10">
    <property type="entry name" value="N-(1-d-carboxylethyl)-l-norvaline Dehydrogenase, domain 2"/>
    <property type="match status" value="1"/>
</dbReference>
<protein>
    <submittedName>
        <fullName evidence="7">2-dehydropantoate 2-reductase</fullName>
        <ecNumber evidence="7">1.1.1.169</ecNumber>
    </submittedName>
</protein>
<dbReference type="Gene3D" id="3.40.50.720">
    <property type="entry name" value="NAD(P)-binding Rossmann-like Domain"/>
    <property type="match status" value="1"/>
</dbReference>
<dbReference type="SUPFAM" id="SSF48179">
    <property type="entry name" value="6-phosphogluconate dehydrogenase C-terminal domain-like"/>
    <property type="match status" value="1"/>
</dbReference>
<dbReference type="GO" id="GO:0008677">
    <property type="term" value="F:2-dehydropantoate 2-reductase activity"/>
    <property type="evidence" value="ECO:0007669"/>
    <property type="project" value="UniProtKB-EC"/>
</dbReference>
<dbReference type="GO" id="GO:0050661">
    <property type="term" value="F:NADP binding"/>
    <property type="evidence" value="ECO:0007669"/>
    <property type="project" value="TreeGrafter"/>
</dbReference>
<dbReference type="Proteomes" id="UP000649753">
    <property type="component" value="Unassembled WGS sequence"/>
</dbReference>
<accession>A0A927QXR0</accession>
<evidence type="ECO:0000256" key="3">
    <source>
        <dbReference type="ARBA" id="ARBA00023002"/>
    </source>
</evidence>
<reference evidence="7" key="1">
    <citation type="submission" date="2020-10" db="EMBL/GenBank/DDBJ databases">
        <title>Sequencing the genomes of 1000 actinobacteria strains.</title>
        <authorList>
            <person name="Klenk H.-P."/>
        </authorList>
    </citation>
    <scope>NUCLEOTIDE SEQUENCE</scope>
    <source>
        <strain evidence="7">DSM 46832</strain>
    </source>
</reference>
<dbReference type="Pfam" id="PF08546">
    <property type="entry name" value="ApbA_C"/>
    <property type="match status" value="1"/>
</dbReference>
<dbReference type="InterPro" id="IPR013752">
    <property type="entry name" value="KPA_reductase"/>
</dbReference>
<dbReference type="InterPro" id="IPR050838">
    <property type="entry name" value="Ketopantoate_reductase"/>
</dbReference>
<dbReference type="Pfam" id="PF02558">
    <property type="entry name" value="ApbA"/>
    <property type="match status" value="1"/>
</dbReference>
<feature type="domain" description="Ketopantoate reductase C-terminal" evidence="6">
    <location>
        <begin position="213"/>
        <end position="337"/>
    </location>
</feature>
<evidence type="ECO:0000256" key="1">
    <source>
        <dbReference type="ARBA" id="ARBA00007870"/>
    </source>
</evidence>
<keyword evidence="8" id="KW-1185">Reference proteome</keyword>
<evidence type="ECO:0000259" key="6">
    <source>
        <dbReference type="Pfam" id="PF08546"/>
    </source>
</evidence>
<feature type="domain" description="Ketopantoate reductase N-terminal" evidence="5">
    <location>
        <begin position="4"/>
        <end position="177"/>
    </location>
</feature>
<evidence type="ECO:0000313" key="8">
    <source>
        <dbReference type="Proteomes" id="UP000649753"/>
    </source>
</evidence>
<dbReference type="EC" id="1.1.1.169" evidence="7"/>
<keyword evidence="3 7" id="KW-0560">Oxidoreductase</keyword>
<gene>
    <name evidence="7" type="ORF">H4W31_002645</name>
</gene>
<dbReference type="InterPro" id="IPR013328">
    <property type="entry name" value="6PGD_dom2"/>
</dbReference>
<comment type="caution">
    <text evidence="7">The sequence shown here is derived from an EMBL/GenBank/DDBJ whole genome shotgun (WGS) entry which is preliminary data.</text>
</comment>
<dbReference type="InterPro" id="IPR013332">
    <property type="entry name" value="KPR_N"/>
</dbReference>
<dbReference type="EMBL" id="JADBEB010000001">
    <property type="protein sequence ID" value="MBE1487007.1"/>
    <property type="molecule type" value="Genomic_DNA"/>
</dbReference>
<evidence type="ECO:0000259" key="5">
    <source>
        <dbReference type="Pfam" id="PF02558"/>
    </source>
</evidence>
<keyword evidence="2" id="KW-0521">NADP</keyword>
<dbReference type="SUPFAM" id="SSF51905">
    <property type="entry name" value="FAD/NAD(P)-binding domain"/>
    <property type="match status" value="1"/>
</dbReference>
<dbReference type="AlphaFoldDB" id="A0A927QXR0"/>
<evidence type="ECO:0000313" key="7">
    <source>
        <dbReference type="EMBL" id="MBE1487007.1"/>
    </source>
</evidence>
<feature type="region of interest" description="Disordered" evidence="4">
    <location>
        <begin position="270"/>
        <end position="301"/>
    </location>
</feature>
<dbReference type="GO" id="GO:0005737">
    <property type="term" value="C:cytoplasm"/>
    <property type="evidence" value="ECO:0007669"/>
    <property type="project" value="TreeGrafter"/>
</dbReference>